<organism evidence="1 2">
    <name type="scientific">Racocetra fulgida</name>
    <dbReference type="NCBI Taxonomy" id="60492"/>
    <lineage>
        <taxon>Eukaryota</taxon>
        <taxon>Fungi</taxon>
        <taxon>Fungi incertae sedis</taxon>
        <taxon>Mucoromycota</taxon>
        <taxon>Glomeromycotina</taxon>
        <taxon>Glomeromycetes</taxon>
        <taxon>Diversisporales</taxon>
        <taxon>Gigasporaceae</taxon>
        <taxon>Racocetra</taxon>
    </lineage>
</organism>
<accession>A0A9N9JIB4</accession>
<protein>
    <submittedName>
        <fullName evidence="1">1538_t:CDS:1</fullName>
    </submittedName>
</protein>
<reference evidence="1" key="1">
    <citation type="submission" date="2021-06" db="EMBL/GenBank/DDBJ databases">
        <authorList>
            <person name="Kallberg Y."/>
            <person name="Tangrot J."/>
            <person name="Rosling A."/>
        </authorList>
    </citation>
    <scope>NUCLEOTIDE SEQUENCE</scope>
    <source>
        <strain evidence="1">IN212</strain>
    </source>
</reference>
<sequence>SGKLYEPLRANTIQQILNKQIPDQDFKNSEFFIEPVALSR</sequence>
<proteinExistence type="predicted"/>
<feature type="non-terminal residue" evidence="1">
    <location>
        <position position="1"/>
    </location>
</feature>
<feature type="non-terminal residue" evidence="1">
    <location>
        <position position="40"/>
    </location>
</feature>
<evidence type="ECO:0000313" key="2">
    <source>
        <dbReference type="Proteomes" id="UP000789396"/>
    </source>
</evidence>
<dbReference type="Proteomes" id="UP000789396">
    <property type="component" value="Unassembled WGS sequence"/>
</dbReference>
<keyword evidence="2" id="KW-1185">Reference proteome</keyword>
<dbReference type="EMBL" id="CAJVPZ010054405">
    <property type="protein sequence ID" value="CAG8783090.1"/>
    <property type="molecule type" value="Genomic_DNA"/>
</dbReference>
<name>A0A9N9JIB4_9GLOM</name>
<gene>
    <name evidence="1" type="ORF">RFULGI_LOCUS16002</name>
</gene>
<comment type="caution">
    <text evidence="1">The sequence shown here is derived from an EMBL/GenBank/DDBJ whole genome shotgun (WGS) entry which is preliminary data.</text>
</comment>
<evidence type="ECO:0000313" key="1">
    <source>
        <dbReference type="EMBL" id="CAG8783090.1"/>
    </source>
</evidence>
<dbReference type="AlphaFoldDB" id="A0A9N9JIB4"/>